<protein>
    <recommendedName>
        <fullName evidence="3">Transcriptional regulator</fullName>
    </recommendedName>
</protein>
<evidence type="ECO:0000313" key="2">
    <source>
        <dbReference type="Proteomes" id="UP000076715"/>
    </source>
</evidence>
<evidence type="ECO:0000313" key="1">
    <source>
        <dbReference type="EMBL" id="KZS41889.1"/>
    </source>
</evidence>
<comment type="caution">
    <text evidence="1">The sequence shown here is derived from an EMBL/GenBank/DDBJ whole genome shotgun (WGS) entry which is preliminary data.</text>
</comment>
<name>A0A162CVZ6_9FLAO</name>
<organism evidence="1 2">
    <name type="scientific">Aquimarina aggregata</name>
    <dbReference type="NCBI Taxonomy" id="1642818"/>
    <lineage>
        <taxon>Bacteria</taxon>
        <taxon>Pseudomonadati</taxon>
        <taxon>Bacteroidota</taxon>
        <taxon>Flavobacteriia</taxon>
        <taxon>Flavobacteriales</taxon>
        <taxon>Flavobacteriaceae</taxon>
        <taxon>Aquimarina</taxon>
    </lineage>
</organism>
<sequence>MNINNNTINSFEKLILDKLKIGLTQAEISNYLKEEKIKPNHIRSIEDRVRRLKERFGARTIVSLVYKLSKDGYI</sequence>
<gene>
    <name evidence="1" type="ORF">AWE51_00135</name>
</gene>
<dbReference type="Proteomes" id="UP000076715">
    <property type="component" value="Unassembled WGS sequence"/>
</dbReference>
<dbReference type="STRING" id="1642818.AWE51_00135"/>
<reference evidence="1 2" key="1">
    <citation type="submission" date="2016-01" db="EMBL/GenBank/DDBJ databases">
        <title>The draft genome sequence of Aquimarina sp. RZW4-3-2.</title>
        <authorList>
            <person name="Wang Y."/>
        </authorList>
    </citation>
    <scope>NUCLEOTIDE SEQUENCE [LARGE SCALE GENOMIC DNA]</scope>
    <source>
        <strain evidence="1 2">RZW4-3-2</strain>
    </source>
</reference>
<accession>A0A162CVZ6</accession>
<keyword evidence="2" id="KW-1185">Reference proteome</keyword>
<dbReference type="EMBL" id="LQRT01000002">
    <property type="protein sequence ID" value="KZS41889.1"/>
    <property type="molecule type" value="Genomic_DNA"/>
</dbReference>
<dbReference type="AlphaFoldDB" id="A0A162CVZ6"/>
<proteinExistence type="predicted"/>
<evidence type="ECO:0008006" key="3">
    <source>
        <dbReference type="Google" id="ProtNLM"/>
    </source>
</evidence>